<dbReference type="Proteomes" id="UP000610303">
    <property type="component" value="Unassembled WGS sequence"/>
</dbReference>
<feature type="compositionally biased region" description="Low complexity" evidence="1">
    <location>
        <begin position="1"/>
        <end position="12"/>
    </location>
</feature>
<sequence>MEVKARGSTSATGRRRGGPEPATGVAWSGIAARVGRMRGGAAGRGRWRRLGSGLAAAGILILLAACAPSGGADGPGGAEASASGVAPTAPGIALPPAGGLPDYQLGGAYEPADEVSIVARDRSASPAEGRYSICYVNGFQTQPGELQDWPAELLLQRDGAPVFDPDWPDEALLDHSTPERREAIAAIVSPWIAGCAAAGYDAVEFDNLDSYTRSRGALALDGAVELARLLVSAAHEAGLAAGQKNAAEDAAVLRDRGGFDFAVTEECAAYAECGAYAAVYGDEVIDIEYSDELPVPFGELCRAPGAPGSMVLRDRQLTVPGDAAYVFETC</sequence>
<dbReference type="PANTHER" id="PTHR35273">
    <property type="entry name" value="ALPHA-1,4 POLYGALACTOSAMINIDASE, PUTATIVE (AFU_ORTHOLOGUE AFUA_3G07890)-RELATED"/>
    <property type="match status" value="1"/>
</dbReference>
<dbReference type="InterPro" id="IPR004352">
    <property type="entry name" value="GH114_TIM-barrel"/>
</dbReference>
<keyword evidence="4" id="KW-1185">Reference proteome</keyword>
<dbReference type="InterPro" id="IPR013785">
    <property type="entry name" value="Aldolase_TIM"/>
</dbReference>
<dbReference type="PANTHER" id="PTHR35273:SF2">
    <property type="entry name" value="ALPHA-GALACTOSIDASE"/>
    <property type="match status" value="1"/>
</dbReference>
<reference evidence="3" key="1">
    <citation type="journal article" date="2014" name="Int. J. Syst. Evol. Microbiol.">
        <title>Complete genome sequence of Corynebacterium casei LMG S-19264T (=DSM 44701T), isolated from a smear-ripened cheese.</title>
        <authorList>
            <consortium name="US DOE Joint Genome Institute (JGI-PGF)"/>
            <person name="Walter F."/>
            <person name="Albersmeier A."/>
            <person name="Kalinowski J."/>
            <person name="Ruckert C."/>
        </authorList>
    </citation>
    <scope>NUCLEOTIDE SEQUENCE</scope>
    <source>
        <strain evidence="3">JCM 3346</strain>
    </source>
</reference>
<proteinExistence type="predicted"/>
<dbReference type="SUPFAM" id="SSF51445">
    <property type="entry name" value="(Trans)glycosidases"/>
    <property type="match status" value="1"/>
</dbReference>
<evidence type="ECO:0000259" key="2">
    <source>
        <dbReference type="Pfam" id="PF03537"/>
    </source>
</evidence>
<dbReference type="AlphaFoldDB" id="A0A918CHZ6"/>
<feature type="domain" description="Glycoside-hydrolase family GH114 TIM-barrel" evidence="2">
    <location>
        <begin position="102"/>
        <end position="317"/>
    </location>
</feature>
<protein>
    <recommendedName>
        <fullName evidence="2">Glycoside-hydrolase family GH114 TIM-barrel domain-containing protein</fullName>
    </recommendedName>
</protein>
<gene>
    <name evidence="3" type="ORF">GCM10010196_16340</name>
</gene>
<organism evidence="3 4">
    <name type="scientific">Agromyces mediolanus</name>
    <name type="common">Corynebacterium mediolanum</name>
    <dbReference type="NCBI Taxonomy" id="41986"/>
    <lineage>
        <taxon>Bacteria</taxon>
        <taxon>Bacillati</taxon>
        <taxon>Actinomycetota</taxon>
        <taxon>Actinomycetes</taxon>
        <taxon>Micrococcales</taxon>
        <taxon>Microbacteriaceae</taxon>
        <taxon>Agromyces</taxon>
    </lineage>
</organism>
<dbReference type="EMBL" id="BMRJ01000001">
    <property type="protein sequence ID" value="GGR23285.1"/>
    <property type="molecule type" value="Genomic_DNA"/>
</dbReference>
<accession>A0A918CHZ6</accession>
<evidence type="ECO:0000313" key="3">
    <source>
        <dbReference type="EMBL" id="GGR23285.1"/>
    </source>
</evidence>
<dbReference type="InterPro" id="IPR017853">
    <property type="entry name" value="GH"/>
</dbReference>
<comment type="caution">
    <text evidence="3">The sequence shown here is derived from an EMBL/GenBank/DDBJ whole genome shotgun (WGS) entry which is preliminary data.</text>
</comment>
<dbReference type="Pfam" id="PF03537">
    <property type="entry name" value="Glyco_hydro_114"/>
    <property type="match status" value="1"/>
</dbReference>
<feature type="region of interest" description="Disordered" evidence="1">
    <location>
        <begin position="1"/>
        <end position="25"/>
    </location>
</feature>
<dbReference type="Gene3D" id="3.20.20.70">
    <property type="entry name" value="Aldolase class I"/>
    <property type="match status" value="1"/>
</dbReference>
<evidence type="ECO:0000256" key="1">
    <source>
        <dbReference type="SAM" id="MobiDB-lite"/>
    </source>
</evidence>
<reference evidence="3" key="2">
    <citation type="submission" date="2020-09" db="EMBL/GenBank/DDBJ databases">
        <authorList>
            <person name="Sun Q."/>
            <person name="Ohkuma M."/>
        </authorList>
    </citation>
    <scope>NUCLEOTIDE SEQUENCE</scope>
    <source>
        <strain evidence="3">JCM 3346</strain>
    </source>
</reference>
<name>A0A918CHZ6_AGRME</name>
<evidence type="ECO:0000313" key="4">
    <source>
        <dbReference type="Proteomes" id="UP000610303"/>
    </source>
</evidence>